<keyword evidence="8" id="KW-0328">Glycosyltransferase</keyword>
<dbReference type="InterPro" id="IPR012338">
    <property type="entry name" value="Beta-lactam/transpept-like"/>
</dbReference>
<evidence type="ECO:0000256" key="3">
    <source>
        <dbReference type="ARBA" id="ARBA00007090"/>
    </source>
</evidence>
<keyword evidence="10" id="KW-0378">Hydrolase</keyword>
<dbReference type="GO" id="GO:0008360">
    <property type="term" value="P:regulation of cell shape"/>
    <property type="evidence" value="ECO:0007669"/>
    <property type="project" value="UniProtKB-KW"/>
</dbReference>
<gene>
    <name evidence="21" type="ORF">SAMN05216480_11256</name>
</gene>
<dbReference type="EMBL" id="FPBK01000012">
    <property type="protein sequence ID" value="SFU66707.1"/>
    <property type="molecule type" value="Genomic_DNA"/>
</dbReference>
<evidence type="ECO:0000259" key="20">
    <source>
        <dbReference type="Pfam" id="PF00912"/>
    </source>
</evidence>
<feature type="domain" description="Penicillin-binding protein transpeptidase" evidence="19">
    <location>
        <begin position="425"/>
        <end position="667"/>
    </location>
</feature>
<reference evidence="21 22" key="1">
    <citation type="submission" date="2016-10" db="EMBL/GenBank/DDBJ databases">
        <authorList>
            <person name="de Groot N.N."/>
        </authorList>
    </citation>
    <scope>NUCLEOTIDE SEQUENCE [LARGE SCALE GENOMIC DNA]</scope>
    <source>
        <strain evidence="21 22">CGMCC 1.12333</strain>
    </source>
</reference>
<keyword evidence="13 18" id="KW-0472">Membrane</keyword>
<evidence type="ECO:0000256" key="1">
    <source>
        <dbReference type="ARBA" id="ARBA00004236"/>
    </source>
</evidence>
<keyword evidence="11" id="KW-0133">Cell shape</keyword>
<name>A0A1I7I1C3_9FLAO</name>
<keyword evidence="14" id="KW-0511">Multifunctional enzyme</keyword>
<dbReference type="GO" id="GO:0009002">
    <property type="term" value="F:serine-type D-Ala-D-Ala carboxypeptidase activity"/>
    <property type="evidence" value="ECO:0007669"/>
    <property type="project" value="UniProtKB-EC"/>
</dbReference>
<feature type="domain" description="Glycosyl transferase family 51" evidence="20">
    <location>
        <begin position="79"/>
        <end position="251"/>
    </location>
</feature>
<dbReference type="SUPFAM" id="SSF53955">
    <property type="entry name" value="Lysozyme-like"/>
    <property type="match status" value="1"/>
</dbReference>
<evidence type="ECO:0000256" key="14">
    <source>
        <dbReference type="ARBA" id="ARBA00023268"/>
    </source>
</evidence>
<comment type="pathway">
    <text evidence="2">Cell wall biogenesis; peptidoglycan biosynthesis.</text>
</comment>
<sequence>MNSKESSSNFWKKLIRNRWFKWIVGIILAGFAAVLLFMGSVYFGFWGKIPDAKEITSLKQAIASGVYDHNGKLIGKYFIYDRELVAYDQLPKHLVDALVATEDARFYEHDGVDSRSMLRVLFKSILMGDDSSGGGSTITMQLAKNLFGRPDHGLFSMPVNKYKEAIVAGRLEDIYAKNEILTLYLNTVSFSDNTYGIESAAKKFYNKEVTDLTLDESATLIGTLKANHSYNPRLFRERSQLRRDVVLTQMQKYGYITEAEAQNAMLKNIKLTYRSFQSDEGAAPYFREQIRQELDTLLKQYKKPDGSDYDVYKDGLRIYTTLDLDMQEIAEDAMMAHMTYIQNQYEKAYGNYTPWRKNKKIFQSAMRKLPVYQKLKKEGLSEKEIIAQLEKKHSVHVLEQMKDTVLEISTLDSLQYHLKQLNTGFLALEPNTGAVRAYIGGVNFKHFKYDHISQSKRQVGSTFKPFVYTAALQNGTQPCAYFPIEAVTYKDEEDWTPTNATKNEDDDEHTFYSMKYALSHSVNTIAVKVLKHTGVDKVIDQAHAMGIQSDLPQVSSIALGTAELSLKELASAYASFVNDSRPIKPYYITKIVDKRGKVIMEHTTEKEAPQAFSDDTRQTMIEYMKATVNEGTATRLRYTYGLQNDIAGKTGTTQDNRDAWFVGITPKLVTVTWVGNDNHQIGFNSTRIGQGANAALPMFGRFYKKLNQNATFNDITNAHFEDPSEEVVAALQCEDRYEETFVDRLFGNKSTIKLKGEDTEEAQKKEDEKKKKRKGFFSFLKKKKAQ</sequence>
<keyword evidence="9" id="KW-0808">Transferase</keyword>
<dbReference type="Gene3D" id="1.10.3810.10">
    <property type="entry name" value="Biosynthetic peptidoglycan transglycosylase-like"/>
    <property type="match status" value="1"/>
</dbReference>
<keyword evidence="6" id="KW-0121">Carboxypeptidase</keyword>
<dbReference type="STRING" id="1224947.SAMN05216480_11256"/>
<comment type="similarity">
    <text evidence="3">In the C-terminal section; belongs to the transpeptidase family.</text>
</comment>
<proteinExistence type="inferred from homology"/>
<dbReference type="Pfam" id="PF00912">
    <property type="entry name" value="Transgly"/>
    <property type="match status" value="1"/>
</dbReference>
<comment type="catalytic activity">
    <reaction evidence="17">
        <text>[GlcNAc-(1-&gt;4)-Mur2Ac(oyl-L-Ala-gamma-D-Glu-L-Lys-D-Ala-D-Ala)](n)-di-trans,octa-cis-undecaprenyl diphosphate + beta-D-GlcNAc-(1-&gt;4)-Mur2Ac(oyl-L-Ala-gamma-D-Glu-L-Lys-D-Ala-D-Ala)-di-trans,octa-cis-undecaprenyl diphosphate = [GlcNAc-(1-&gt;4)-Mur2Ac(oyl-L-Ala-gamma-D-Glu-L-Lys-D-Ala-D-Ala)](n+1)-di-trans,octa-cis-undecaprenyl diphosphate + di-trans,octa-cis-undecaprenyl diphosphate + H(+)</text>
        <dbReference type="Rhea" id="RHEA:23708"/>
        <dbReference type="Rhea" id="RHEA-COMP:9602"/>
        <dbReference type="Rhea" id="RHEA-COMP:9603"/>
        <dbReference type="ChEBI" id="CHEBI:15378"/>
        <dbReference type="ChEBI" id="CHEBI:58405"/>
        <dbReference type="ChEBI" id="CHEBI:60033"/>
        <dbReference type="ChEBI" id="CHEBI:78435"/>
        <dbReference type="EC" id="2.4.99.28"/>
    </reaction>
</comment>
<keyword evidence="18" id="KW-1133">Transmembrane helix</keyword>
<dbReference type="GO" id="GO:0030288">
    <property type="term" value="C:outer membrane-bounded periplasmic space"/>
    <property type="evidence" value="ECO:0007669"/>
    <property type="project" value="TreeGrafter"/>
</dbReference>
<evidence type="ECO:0000313" key="22">
    <source>
        <dbReference type="Proteomes" id="UP000199138"/>
    </source>
</evidence>
<evidence type="ECO:0000256" key="17">
    <source>
        <dbReference type="ARBA" id="ARBA00049902"/>
    </source>
</evidence>
<dbReference type="Gene3D" id="3.40.710.10">
    <property type="entry name" value="DD-peptidase/beta-lactamase superfamily"/>
    <property type="match status" value="2"/>
</dbReference>
<comment type="similarity">
    <text evidence="4">In the N-terminal section; belongs to the glycosyltransferase 51 family.</text>
</comment>
<dbReference type="GO" id="GO:0005886">
    <property type="term" value="C:plasma membrane"/>
    <property type="evidence" value="ECO:0007669"/>
    <property type="project" value="UniProtKB-SubCell"/>
</dbReference>
<keyword evidence="12" id="KW-0573">Peptidoglycan synthesis</keyword>
<dbReference type="SUPFAM" id="SSF56601">
    <property type="entry name" value="beta-lactamase/transpeptidase-like"/>
    <property type="match status" value="1"/>
</dbReference>
<dbReference type="AlphaFoldDB" id="A0A1I7I1C3"/>
<dbReference type="InterPro" id="IPR036950">
    <property type="entry name" value="PBP_transglycosylase"/>
</dbReference>
<keyword evidence="7" id="KW-0645">Protease</keyword>
<evidence type="ECO:0000256" key="7">
    <source>
        <dbReference type="ARBA" id="ARBA00022670"/>
    </source>
</evidence>
<dbReference type="GO" id="GO:0008658">
    <property type="term" value="F:penicillin binding"/>
    <property type="evidence" value="ECO:0007669"/>
    <property type="project" value="InterPro"/>
</dbReference>
<evidence type="ECO:0000256" key="18">
    <source>
        <dbReference type="SAM" id="Phobius"/>
    </source>
</evidence>
<feature type="transmembrane region" description="Helical" evidence="18">
    <location>
        <begin position="20"/>
        <end position="46"/>
    </location>
</feature>
<dbReference type="RefSeq" id="WP_093025850.1">
    <property type="nucleotide sequence ID" value="NZ_FPBK01000012.1"/>
</dbReference>
<comment type="subcellular location">
    <subcellularLocation>
        <location evidence="1">Cell membrane</location>
    </subcellularLocation>
</comment>
<accession>A0A1I7I1C3</accession>
<keyword evidence="15" id="KW-0961">Cell wall biogenesis/degradation</keyword>
<evidence type="ECO:0000313" key="21">
    <source>
        <dbReference type="EMBL" id="SFU66707.1"/>
    </source>
</evidence>
<dbReference type="Proteomes" id="UP000199138">
    <property type="component" value="Unassembled WGS sequence"/>
</dbReference>
<dbReference type="GO" id="GO:0009252">
    <property type="term" value="P:peptidoglycan biosynthetic process"/>
    <property type="evidence" value="ECO:0007669"/>
    <property type="project" value="UniProtKB-KW"/>
</dbReference>
<dbReference type="GO" id="GO:0008955">
    <property type="term" value="F:peptidoglycan glycosyltransferase activity"/>
    <property type="evidence" value="ECO:0007669"/>
    <property type="project" value="UniProtKB-EC"/>
</dbReference>
<evidence type="ECO:0000256" key="5">
    <source>
        <dbReference type="ARBA" id="ARBA00022475"/>
    </source>
</evidence>
<comment type="catalytic activity">
    <reaction evidence="16">
        <text>Preferential cleavage: (Ac)2-L-Lys-D-Ala-|-D-Ala. Also transpeptidation of peptidyl-alanyl moieties that are N-acyl substituents of D-alanine.</text>
        <dbReference type="EC" id="3.4.16.4"/>
    </reaction>
</comment>
<keyword evidence="22" id="KW-1185">Reference proteome</keyword>
<evidence type="ECO:0000256" key="12">
    <source>
        <dbReference type="ARBA" id="ARBA00022984"/>
    </source>
</evidence>
<dbReference type="InterPro" id="IPR050396">
    <property type="entry name" value="Glycosyltr_51/Transpeptidase"/>
</dbReference>
<evidence type="ECO:0000256" key="13">
    <source>
        <dbReference type="ARBA" id="ARBA00023136"/>
    </source>
</evidence>
<dbReference type="OrthoDB" id="9766909at2"/>
<dbReference type="PANTHER" id="PTHR32282:SF11">
    <property type="entry name" value="PENICILLIN-BINDING PROTEIN 1B"/>
    <property type="match status" value="1"/>
</dbReference>
<protein>
    <submittedName>
        <fullName evidence="21">Penicillin-binding protein 1A</fullName>
    </submittedName>
</protein>
<dbReference type="InterPro" id="IPR001460">
    <property type="entry name" value="PCN-bd_Tpept"/>
</dbReference>
<evidence type="ECO:0000256" key="2">
    <source>
        <dbReference type="ARBA" id="ARBA00004752"/>
    </source>
</evidence>
<evidence type="ECO:0000256" key="4">
    <source>
        <dbReference type="ARBA" id="ARBA00007739"/>
    </source>
</evidence>
<evidence type="ECO:0000256" key="15">
    <source>
        <dbReference type="ARBA" id="ARBA00023316"/>
    </source>
</evidence>
<evidence type="ECO:0000259" key="19">
    <source>
        <dbReference type="Pfam" id="PF00905"/>
    </source>
</evidence>
<dbReference type="InterPro" id="IPR023346">
    <property type="entry name" value="Lysozyme-like_dom_sf"/>
</dbReference>
<dbReference type="PANTHER" id="PTHR32282">
    <property type="entry name" value="BINDING PROTEIN TRANSPEPTIDASE, PUTATIVE-RELATED"/>
    <property type="match status" value="1"/>
</dbReference>
<dbReference type="GO" id="GO:0071555">
    <property type="term" value="P:cell wall organization"/>
    <property type="evidence" value="ECO:0007669"/>
    <property type="project" value="UniProtKB-KW"/>
</dbReference>
<dbReference type="InterPro" id="IPR001264">
    <property type="entry name" value="Glyco_trans_51"/>
</dbReference>
<evidence type="ECO:0000256" key="8">
    <source>
        <dbReference type="ARBA" id="ARBA00022676"/>
    </source>
</evidence>
<evidence type="ECO:0000256" key="16">
    <source>
        <dbReference type="ARBA" id="ARBA00034000"/>
    </source>
</evidence>
<organism evidence="21 22">
    <name type="scientific">Pustulibacterium marinum</name>
    <dbReference type="NCBI Taxonomy" id="1224947"/>
    <lineage>
        <taxon>Bacteria</taxon>
        <taxon>Pseudomonadati</taxon>
        <taxon>Bacteroidota</taxon>
        <taxon>Flavobacteriia</taxon>
        <taxon>Flavobacteriales</taxon>
        <taxon>Flavobacteriaceae</taxon>
        <taxon>Pustulibacterium</taxon>
    </lineage>
</organism>
<dbReference type="Pfam" id="PF00905">
    <property type="entry name" value="Transpeptidase"/>
    <property type="match status" value="1"/>
</dbReference>
<evidence type="ECO:0000256" key="11">
    <source>
        <dbReference type="ARBA" id="ARBA00022960"/>
    </source>
</evidence>
<evidence type="ECO:0000256" key="10">
    <source>
        <dbReference type="ARBA" id="ARBA00022801"/>
    </source>
</evidence>
<evidence type="ECO:0000256" key="9">
    <source>
        <dbReference type="ARBA" id="ARBA00022679"/>
    </source>
</evidence>
<evidence type="ECO:0000256" key="6">
    <source>
        <dbReference type="ARBA" id="ARBA00022645"/>
    </source>
</evidence>
<keyword evidence="18" id="KW-0812">Transmembrane</keyword>
<keyword evidence="5" id="KW-1003">Cell membrane</keyword>
<dbReference type="GO" id="GO:0006508">
    <property type="term" value="P:proteolysis"/>
    <property type="evidence" value="ECO:0007669"/>
    <property type="project" value="UniProtKB-KW"/>
</dbReference>